<dbReference type="GO" id="GO:0051991">
    <property type="term" value="F:UDP-N-acetyl-D-glucosamine:N-acetylmuramoyl-L-alanyl-D-glutamyl-meso-2,6-diaminopimelyl-D-alanyl-D-alanine-diphosphoundecaprenol 4-beta-N-acetylglucosaminlytransferase activity"/>
    <property type="evidence" value="ECO:0007669"/>
    <property type="project" value="RHEA"/>
</dbReference>
<evidence type="ECO:0000256" key="10">
    <source>
        <dbReference type="ARBA" id="ARBA00023316"/>
    </source>
</evidence>
<evidence type="ECO:0000313" key="15">
    <source>
        <dbReference type="Proteomes" id="UP000199011"/>
    </source>
</evidence>
<feature type="domain" description="Glycosyl transferase family 28 C-terminal" evidence="13">
    <location>
        <begin position="185"/>
        <end position="335"/>
    </location>
</feature>
<evidence type="ECO:0000259" key="12">
    <source>
        <dbReference type="Pfam" id="PF03033"/>
    </source>
</evidence>
<dbReference type="InterPro" id="IPR004276">
    <property type="entry name" value="GlycoTrans_28_N"/>
</dbReference>
<comment type="subcellular location">
    <subcellularLocation>
        <location evidence="11">Cell membrane</location>
        <topology evidence="11">Peripheral membrane protein</topology>
        <orientation evidence="11">Cytoplasmic side</orientation>
    </subcellularLocation>
</comment>
<dbReference type="Gene3D" id="3.40.50.2000">
    <property type="entry name" value="Glycogen Phosphorylase B"/>
    <property type="match status" value="2"/>
</dbReference>
<evidence type="ECO:0000256" key="5">
    <source>
        <dbReference type="ARBA" id="ARBA00022679"/>
    </source>
</evidence>
<keyword evidence="1 11" id="KW-1003">Cell membrane</keyword>
<dbReference type="RefSeq" id="WP_092519542.1">
    <property type="nucleotide sequence ID" value="NZ_CAWRAH010000029.1"/>
</dbReference>
<keyword evidence="5 11" id="KW-0808">Transferase</keyword>
<dbReference type="STRING" id="53341.SAMN05421579_12132"/>
<evidence type="ECO:0000256" key="6">
    <source>
        <dbReference type="ARBA" id="ARBA00022960"/>
    </source>
</evidence>
<evidence type="ECO:0000259" key="13">
    <source>
        <dbReference type="Pfam" id="PF04101"/>
    </source>
</evidence>
<keyword evidence="9 11" id="KW-0131">Cell cycle</keyword>
<keyword evidence="8 11" id="KW-0472">Membrane</keyword>
<comment type="function">
    <text evidence="11">Cell wall formation. Catalyzes the transfer of a GlcNAc subunit on undecaprenyl-pyrophosphoryl-MurNAc-pentapeptide (lipid intermediate I) to form undecaprenyl-pyrophosphoryl-MurNAc-(pentapeptide)GlcNAc (lipid intermediate II).</text>
</comment>
<evidence type="ECO:0000256" key="11">
    <source>
        <dbReference type="HAMAP-Rule" id="MF_00033"/>
    </source>
</evidence>
<dbReference type="EMBL" id="FOVO01000021">
    <property type="protein sequence ID" value="SFN77433.1"/>
    <property type="molecule type" value="Genomic_DNA"/>
</dbReference>
<evidence type="ECO:0000256" key="4">
    <source>
        <dbReference type="ARBA" id="ARBA00022676"/>
    </source>
</evidence>
<feature type="binding site" evidence="11">
    <location>
        <begin position="15"/>
        <end position="17"/>
    </location>
    <ligand>
        <name>UDP-N-acetyl-alpha-D-glucosamine</name>
        <dbReference type="ChEBI" id="CHEBI:57705"/>
    </ligand>
</feature>
<comment type="catalytic activity">
    <reaction evidence="11">
        <text>di-trans,octa-cis-undecaprenyl diphospho-N-acetyl-alpha-D-muramoyl-L-alanyl-D-glutamyl-meso-2,6-diaminopimeloyl-D-alanyl-D-alanine + UDP-N-acetyl-alpha-D-glucosamine = di-trans,octa-cis-undecaprenyl diphospho-[N-acetyl-alpha-D-glucosaminyl-(1-&gt;4)]-N-acetyl-alpha-D-muramoyl-L-alanyl-D-glutamyl-meso-2,6-diaminopimeloyl-D-alanyl-D-alanine + UDP + H(+)</text>
        <dbReference type="Rhea" id="RHEA:31227"/>
        <dbReference type="ChEBI" id="CHEBI:15378"/>
        <dbReference type="ChEBI" id="CHEBI:57705"/>
        <dbReference type="ChEBI" id="CHEBI:58223"/>
        <dbReference type="ChEBI" id="CHEBI:61387"/>
        <dbReference type="ChEBI" id="CHEBI:61388"/>
        <dbReference type="EC" id="2.4.1.227"/>
    </reaction>
</comment>
<feature type="binding site" evidence="11">
    <location>
        <position position="191"/>
    </location>
    <ligand>
        <name>UDP-N-acetyl-alpha-D-glucosamine</name>
        <dbReference type="ChEBI" id="CHEBI:57705"/>
    </ligand>
</feature>
<comment type="pathway">
    <text evidence="11">Cell wall biogenesis; peptidoglycan biosynthesis.</text>
</comment>
<evidence type="ECO:0000256" key="2">
    <source>
        <dbReference type="ARBA" id="ARBA00022519"/>
    </source>
</evidence>
<organism evidence="14 15">
    <name type="scientific">Xenorhabdus japonica</name>
    <dbReference type="NCBI Taxonomy" id="53341"/>
    <lineage>
        <taxon>Bacteria</taxon>
        <taxon>Pseudomonadati</taxon>
        <taxon>Pseudomonadota</taxon>
        <taxon>Gammaproteobacteria</taxon>
        <taxon>Enterobacterales</taxon>
        <taxon>Morganellaceae</taxon>
        <taxon>Xenorhabdus</taxon>
    </lineage>
</organism>
<evidence type="ECO:0000313" key="14">
    <source>
        <dbReference type="EMBL" id="SFN77433.1"/>
    </source>
</evidence>
<dbReference type="GO" id="GO:0005975">
    <property type="term" value="P:carbohydrate metabolic process"/>
    <property type="evidence" value="ECO:0007669"/>
    <property type="project" value="InterPro"/>
</dbReference>
<dbReference type="Pfam" id="PF03033">
    <property type="entry name" value="Glyco_transf_28"/>
    <property type="match status" value="1"/>
</dbReference>
<reference evidence="15" key="1">
    <citation type="submission" date="2016-10" db="EMBL/GenBank/DDBJ databases">
        <authorList>
            <person name="Varghese N."/>
            <person name="Submissions S."/>
        </authorList>
    </citation>
    <scope>NUCLEOTIDE SEQUENCE [LARGE SCALE GENOMIC DNA]</scope>
    <source>
        <strain evidence="15">DSM 16522</strain>
    </source>
</reference>
<dbReference type="HAMAP" id="MF_00033">
    <property type="entry name" value="MurG"/>
    <property type="match status" value="1"/>
</dbReference>
<dbReference type="PANTHER" id="PTHR21015">
    <property type="entry name" value="UDP-N-ACETYLGLUCOSAMINE--N-ACETYLMURAMYL-(PENTAPEPTIDE) PYROPHOSPHORYL-UNDECAPRENOL N-ACETYLGLUCOSAMINE TRANSFERASE 1"/>
    <property type="match status" value="1"/>
</dbReference>
<dbReference type="PANTHER" id="PTHR21015:SF22">
    <property type="entry name" value="GLYCOSYLTRANSFERASE"/>
    <property type="match status" value="1"/>
</dbReference>
<gene>
    <name evidence="11" type="primary">murG</name>
    <name evidence="14" type="ORF">SAMN05421579_12132</name>
</gene>
<evidence type="ECO:0000256" key="9">
    <source>
        <dbReference type="ARBA" id="ARBA00023306"/>
    </source>
</evidence>
<dbReference type="InterPro" id="IPR007235">
    <property type="entry name" value="Glyco_trans_28_C"/>
</dbReference>
<dbReference type="SUPFAM" id="SSF53756">
    <property type="entry name" value="UDP-Glycosyltransferase/glycogen phosphorylase"/>
    <property type="match status" value="1"/>
</dbReference>
<evidence type="ECO:0000256" key="3">
    <source>
        <dbReference type="ARBA" id="ARBA00022618"/>
    </source>
</evidence>
<proteinExistence type="inferred from homology"/>
<dbReference type="GO" id="GO:0009252">
    <property type="term" value="P:peptidoglycan biosynthetic process"/>
    <property type="evidence" value="ECO:0007669"/>
    <property type="project" value="UniProtKB-UniRule"/>
</dbReference>
<comment type="similarity">
    <text evidence="11">Belongs to the glycosyltransferase 28 family. MurG subfamily.</text>
</comment>
<evidence type="ECO:0000256" key="1">
    <source>
        <dbReference type="ARBA" id="ARBA00022475"/>
    </source>
</evidence>
<feature type="binding site" evidence="11">
    <location>
        <position position="127"/>
    </location>
    <ligand>
        <name>UDP-N-acetyl-alpha-D-glucosamine</name>
        <dbReference type="ChEBI" id="CHEBI:57705"/>
    </ligand>
</feature>
<evidence type="ECO:0000256" key="8">
    <source>
        <dbReference type="ARBA" id="ARBA00023136"/>
    </source>
</evidence>
<dbReference type="FunFam" id="3.40.50.2000:FF:000016">
    <property type="entry name" value="UDP-N-acetylglucosamine--N-acetylmuramyl-(pentapeptide) pyrophosphoryl-undecaprenol N-acetylglucosamine transferase"/>
    <property type="match status" value="1"/>
</dbReference>
<keyword evidence="10 11" id="KW-0961">Cell wall biogenesis/degradation</keyword>
<dbReference type="CDD" id="cd03785">
    <property type="entry name" value="GT28_MurG"/>
    <property type="match status" value="1"/>
</dbReference>
<dbReference type="NCBIfam" id="TIGR01133">
    <property type="entry name" value="murG"/>
    <property type="match status" value="1"/>
</dbReference>
<sequence>MSGKNQRLMVMAGGTGGHVFPGLAVAHHLKEQGWDIRWLGTADRMEADLVPKHGIDIEFIQISGLRGKGIKALFAAPIRIFKAIRQAKVIMRRYQPDVVLGMGGYVSGPGGIAAWLCGIPVVLHEQNGIAGLTNRWLAKIAKTVLQAFPGAFPKAPVVGNPVRKDVLALPVPAQRLTGREGPVRVLVVGGSQGARILNQTMPEVAARLGDKISLWHQAGKGAQEETQKKYESSVKSEFKVSEFIDDMAQAYAWADIVVCRSGALTVSEVSAAGLPAIFVPFQHKDRQQYWNALPLEKAGAAKILEQPEFTVNAVVELLTQWQRPQLLEMAEKAHSVAIIDATERVAAALSDAVKNYSGRSK</sequence>
<keyword evidence="6 11" id="KW-0133">Cell shape</keyword>
<dbReference type="EC" id="2.4.1.227" evidence="11"/>
<evidence type="ECO:0000256" key="7">
    <source>
        <dbReference type="ARBA" id="ARBA00022984"/>
    </source>
</evidence>
<keyword evidence="3 11" id="KW-0132">Cell division</keyword>
<dbReference type="UniPathway" id="UPA00219"/>
<dbReference type="OrthoDB" id="9808936at2"/>
<feature type="binding site" evidence="11">
    <location>
        <position position="163"/>
    </location>
    <ligand>
        <name>UDP-N-acetyl-alpha-D-glucosamine</name>
        <dbReference type="ChEBI" id="CHEBI:57705"/>
    </ligand>
</feature>
<dbReference type="GO" id="GO:0005886">
    <property type="term" value="C:plasma membrane"/>
    <property type="evidence" value="ECO:0007669"/>
    <property type="project" value="UniProtKB-SubCell"/>
</dbReference>
<dbReference type="GO" id="GO:0050511">
    <property type="term" value="F:undecaprenyldiphospho-muramoylpentapeptide beta-N-acetylglucosaminyltransferase activity"/>
    <property type="evidence" value="ECO:0007669"/>
    <property type="project" value="UniProtKB-UniRule"/>
</dbReference>
<feature type="binding site" evidence="11">
    <location>
        <position position="288"/>
    </location>
    <ligand>
        <name>UDP-N-acetyl-alpha-D-glucosamine</name>
        <dbReference type="ChEBI" id="CHEBI:57705"/>
    </ligand>
</feature>
<name>A0A1I5BS30_9GAMM</name>
<accession>A0A1I5BS30</accession>
<protein>
    <recommendedName>
        <fullName evidence="11">UDP-N-acetylglucosamine--N-acetylmuramyl-(pentapeptide) pyrophosphoryl-undecaprenol N-acetylglucosamine transferase</fullName>
        <ecNumber evidence="11">2.4.1.227</ecNumber>
    </recommendedName>
    <alternativeName>
        <fullName evidence="11">Undecaprenyl-PP-MurNAc-pentapeptide-UDPGlcNAc GlcNAc transferase</fullName>
    </alternativeName>
</protein>
<keyword evidence="4 11" id="KW-0328">Glycosyltransferase</keyword>
<feature type="domain" description="Glycosyltransferase family 28 N-terminal" evidence="12">
    <location>
        <begin position="9"/>
        <end position="145"/>
    </location>
</feature>
<dbReference type="Pfam" id="PF04101">
    <property type="entry name" value="Glyco_tran_28_C"/>
    <property type="match status" value="1"/>
</dbReference>
<dbReference type="FunFam" id="3.40.50.2000:FF:000018">
    <property type="entry name" value="UDP-N-acetylglucosamine--N-acetylmuramyl-(pentapeptide) pyrophosphoryl-undecaprenol N-acetylglucosamine transferase"/>
    <property type="match status" value="1"/>
</dbReference>
<dbReference type="GO" id="GO:0071555">
    <property type="term" value="P:cell wall organization"/>
    <property type="evidence" value="ECO:0007669"/>
    <property type="project" value="UniProtKB-KW"/>
</dbReference>
<keyword evidence="7 11" id="KW-0573">Peptidoglycan synthesis</keyword>
<dbReference type="InterPro" id="IPR006009">
    <property type="entry name" value="GlcNAc_MurG"/>
</dbReference>
<keyword evidence="15" id="KW-1185">Reference proteome</keyword>
<dbReference type="GO" id="GO:0008360">
    <property type="term" value="P:regulation of cell shape"/>
    <property type="evidence" value="ECO:0007669"/>
    <property type="project" value="UniProtKB-KW"/>
</dbReference>
<keyword evidence="2" id="KW-0997">Cell inner membrane</keyword>
<dbReference type="Proteomes" id="UP000199011">
    <property type="component" value="Unassembled WGS sequence"/>
</dbReference>
<dbReference type="AlphaFoldDB" id="A0A1I5BS30"/>
<feature type="binding site" evidence="11">
    <location>
        <begin position="263"/>
        <end position="268"/>
    </location>
    <ligand>
        <name>UDP-N-acetyl-alpha-D-glucosamine</name>
        <dbReference type="ChEBI" id="CHEBI:57705"/>
    </ligand>
</feature>
<dbReference type="GO" id="GO:0051301">
    <property type="term" value="P:cell division"/>
    <property type="evidence" value="ECO:0007669"/>
    <property type="project" value="UniProtKB-KW"/>
</dbReference>
<feature type="binding site" evidence="11">
    <location>
        <position position="244"/>
    </location>
    <ligand>
        <name>UDP-N-acetyl-alpha-D-glucosamine</name>
        <dbReference type="ChEBI" id="CHEBI:57705"/>
    </ligand>
</feature>